<accession>C0R8U0</accession>
<keyword evidence="1" id="KW-0614">Plasmid</keyword>
<dbReference type="AlphaFoldDB" id="C0R8U0"/>
<dbReference type="EMBL" id="CP001437">
    <property type="protein sequence ID" value="ACN52832.1"/>
    <property type="molecule type" value="Genomic_DNA"/>
</dbReference>
<reference evidence="1 2" key="1">
    <citation type="journal article" date="2012" name="J. Bacteriol.">
        <title>Whole-Genome Sequences of Borrelia bissettii, Borrelia valaisiana, and Borrelia spielmanii.</title>
        <authorList>
            <person name="Schutzer S.E."/>
            <person name="Fraser-Liggett C.M."/>
            <person name="Qiu W.G."/>
            <person name="Kraiczy P."/>
            <person name="Mongodin E.F."/>
            <person name="Dunn J.J."/>
            <person name="Luft B.J."/>
            <person name="Casjens S.R."/>
        </authorList>
    </citation>
    <scope>NUCLEOTIDE SEQUENCE [LARGE SCALE GENOMIC DNA]</scope>
    <source>
        <strain evidence="1 2">VS116</strain>
        <plasmid evidence="1">VS116_lp25</plasmid>
    </source>
</reference>
<dbReference type="Proteomes" id="UP000006163">
    <property type="component" value="Plasmid VS116_lp25"/>
</dbReference>
<evidence type="ECO:0000313" key="1">
    <source>
        <dbReference type="EMBL" id="ACN52832.1"/>
    </source>
</evidence>
<name>C0R8U0_BORVA</name>
<sequence length="92" mass="10464">MRSKNIFINSKIKPSLLTLSSDDEYFLPLVNKLYIENSIPLINSGYLNDFSVMVHFIFQISHLATTVLKIGVIKKSSSSKLESKIILVNKNY</sequence>
<evidence type="ECO:0000313" key="2">
    <source>
        <dbReference type="Proteomes" id="UP000006163"/>
    </source>
</evidence>
<dbReference type="HOGENOM" id="CLU_2407442_0_0_12"/>
<keyword evidence="2" id="KW-1185">Reference proteome</keyword>
<geneLocation type="plasmid" evidence="1 2">
    <name>VS116_lp25</name>
</geneLocation>
<proteinExistence type="predicted"/>
<gene>
    <name evidence="1" type="ORF">BVAVS116_E0059</name>
</gene>
<protein>
    <submittedName>
        <fullName evidence="1">Uncharacterized protein</fullName>
    </submittedName>
</protein>
<organism evidence="1 2">
    <name type="scientific">Borreliella valaisiana VS116</name>
    <dbReference type="NCBI Taxonomy" id="445987"/>
    <lineage>
        <taxon>Bacteria</taxon>
        <taxon>Pseudomonadati</taxon>
        <taxon>Spirochaetota</taxon>
        <taxon>Spirochaetia</taxon>
        <taxon>Spirochaetales</taxon>
        <taxon>Borreliaceae</taxon>
        <taxon>Borreliella</taxon>
    </lineage>
</organism>